<sequence>MAKSEREQLPQRWAVLVAVLILEVERYGSSDGTVKDGGLAADPSTLTAPPPHHCRSPAKGEDFAPLCAMMKEGRKILREEPRGVWPSPNFSPDHDHAPLLCLALPKYAGCGHHDCFTAVACPAMSPPLSLDGKDNRLVEELCPLTMSLLEDLFLSPCRGPNLWA</sequence>
<accession>A0A7S1FWF9</accession>
<proteinExistence type="predicted"/>
<gene>
    <name evidence="1" type="ORF">CHYS00102_LOCUS18592</name>
</gene>
<dbReference type="AlphaFoldDB" id="A0A7S1FWF9"/>
<reference evidence="1" key="1">
    <citation type="submission" date="2021-01" db="EMBL/GenBank/DDBJ databases">
        <authorList>
            <person name="Corre E."/>
            <person name="Pelletier E."/>
            <person name="Niang G."/>
            <person name="Scheremetjew M."/>
            <person name="Finn R."/>
            <person name="Kale V."/>
            <person name="Holt S."/>
            <person name="Cochrane G."/>
            <person name="Meng A."/>
            <person name="Brown T."/>
            <person name="Cohen L."/>
        </authorList>
    </citation>
    <scope>NUCLEOTIDE SEQUENCE</scope>
    <source>
        <strain evidence="1">308</strain>
    </source>
</reference>
<evidence type="ECO:0000313" key="1">
    <source>
        <dbReference type="EMBL" id="CAD8891386.1"/>
    </source>
</evidence>
<name>A0A7S1FWF9_9STRA</name>
<organism evidence="1">
    <name type="scientific">Corethron hystrix</name>
    <dbReference type="NCBI Taxonomy" id="216773"/>
    <lineage>
        <taxon>Eukaryota</taxon>
        <taxon>Sar</taxon>
        <taxon>Stramenopiles</taxon>
        <taxon>Ochrophyta</taxon>
        <taxon>Bacillariophyta</taxon>
        <taxon>Coscinodiscophyceae</taxon>
        <taxon>Corethrophycidae</taxon>
        <taxon>Corethrales</taxon>
        <taxon>Corethraceae</taxon>
        <taxon>Corethron</taxon>
    </lineage>
</organism>
<protein>
    <submittedName>
        <fullName evidence="1">Uncharacterized protein</fullName>
    </submittedName>
</protein>
<dbReference type="EMBL" id="HBFR01025837">
    <property type="protein sequence ID" value="CAD8891386.1"/>
    <property type="molecule type" value="Transcribed_RNA"/>
</dbReference>